<keyword evidence="7 14" id="KW-0808">Transferase</keyword>
<comment type="catalytic activity">
    <reaction evidence="11 14">
        <text>L-leucine + 2-oxoglutarate = 4-methyl-2-oxopentanoate + L-glutamate</text>
        <dbReference type="Rhea" id="RHEA:18321"/>
        <dbReference type="ChEBI" id="CHEBI:16810"/>
        <dbReference type="ChEBI" id="CHEBI:17865"/>
        <dbReference type="ChEBI" id="CHEBI:29985"/>
        <dbReference type="ChEBI" id="CHEBI:57427"/>
        <dbReference type="EC" id="2.6.1.42"/>
    </reaction>
</comment>
<dbReference type="GO" id="GO:0052655">
    <property type="term" value="F:L-valine-2-oxoglutarate transaminase activity"/>
    <property type="evidence" value="ECO:0007669"/>
    <property type="project" value="RHEA"/>
</dbReference>
<keyword evidence="8 13" id="KW-0663">Pyridoxal phosphate</keyword>
<comment type="similarity">
    <text evidence="5 12">Belongs to the class-IV pyridoxal-phosphate-dependent aminotransferase family.</text>
</comment>
<comment type="catalytic activity">
    <reaction evidence="9 14">
        <text>L-valine + 2-oxoglutarate = 3-methyl-2-oxobutanoate + L-glutamate</text>
        <dbReference type="Rhea" id="RHEA:24813"/>
        <dbReference type="ChEBI" id="CHEBI:11851"/>
        <dbReference type="ChEBI" id="CHEBI:16810"/>
        <dbReference type="ChEBI" id="CHEBI:29985"/>
        <dbReference type="ChEBI" id="CHEBI:57762"/>
        <dbReference type="EC" id="2.6.1.42"/>
    </reaction>
</comment>
<evidence type="ECO:0000256" key="8">
    <source>
        <dbReference type="ARBA" id="ARBA00022898"/>
    </source>
</evidence>
<comment type="caution">
    <text evidence="15">The sequence shown here is derived from an EMBL/GenBank/DDBJ whole genome shotgun (WGS) entry which is preliminary data.</text>
</comment>
<dbReference type="GO" id="GO:0009097">
    <property type="term" value="P:isoleucine biosynthetic process"/>
    <property type="evidence" value="ECO:0007669"/>
    <property type="project" value="UniProtKB-UniPathway"/>
</dbReference>
<dbReference type="Gene3D" id="3.30.470.10">
    <property type="match status" value="1"/>
</dbReference>
<dbReference type="NCBIfam" id="TIGR01123">
    <property type="entry name" value="ilvE_II"/>
    <property type="match status" value="1"/>
</dbReference>
<dbReference type="UniPathway" id="UPA00049">
    <property type="reaction ID" value="UER00062"/>
</dbReference>
<dbReference type="GO" id="GO:0052656">
    <property type="term" value="F:L-isoleucine-2-oxoglutarate transaminase activity"/>
    <property type="evidence" value="ECO:0007669"/>
    <property type="project" value="RHEA"/>
</dbReference>
<comment type="pathway">
    <text evidence="2">Amino-acid biosynthesis; L-isoleucine biosynthesis; L-isoleucine from 2-oxobutanoate: step 4/4.</text>
</comment>
<evidence type="ECO:0000256" key="10">
    <source>
        <dbReference type="ARBA" id="ARBA00048798"/>
    </source>
</evidence>
<keyword evidence="14" id="KW-0100">Branched-chain amino acid biosynthesis</keyword>
<dbReference type="AlphaFoldDB" id="A0A1F4TS43"/>
<dbReference type="InterPro" id="IPR043132">
    <property type="entry name" value="BCAT-like_C"/>
</dbReference>
<evidence type="ECO:0000256" key="2">
    <source>
        <dbReference type="ARBA" id="ARBA00004824"/>
    </source>
</evidence>
<comment type="cofactor">
    <cofactor evidence="1 13">
        <name>pyridoxal 5'-phosphate</name>
        <dbReference type="ChEBI" id="CHEBI:597326"/>
    </cofactor>
</comment>
<dbReference type="InterPro" id="IPR043131">
    <property type="entry name" value="BCAT-like_N"/>
</dbReference>
<evidence type="ECO:0000313" key="16">
    <source>
        <dbReference type="Proteomes" id="UP000178951"/>
    </source>
</evidence>
<keyword evidence="6 14" id="KW-0032">Aminotransferase</keyword>
<organism evidence="15 16">
    <name type="scientific">candidate division WOR-1 bacterium RIFOXYB2_FULL_48_7</name>
    <dbReference type="NCBI Taxonomy" id="1802583"/>
    <lineage>
        <taxon>Bacteria</taxon>
        <taxon>Bacillati</taxon>
        <taxon>Saganbacteria</taxon>
    </lineage>
</organism>
<name>A0A1F4TS43_UNCSA</name>
<reference evidence="15 16" key="1">
    <citation type="journal article" date="2016" name="Nat. Commun.">
        <title>Thousands of microbial genomes shed light on interconnected biogeochemical processes in an aquifer system.</title>
        <authorList>
            <person name="Anantharaman K."/>
            <person name="Brown C.T."/>
            <person name="Hug L.A."/>
            <person name="Sharon I."/>
            <person name="Castelle C.J."/>
            <person name="Probst A.J."/>
            <person name="Thomas B.C."/>
            <person name="Singh A."/>
            <person name="Wilkins M.J."/>
            <person name="Karaoz U."/>
            <person name="Brodie E.L."/>
            <person name="Williams K.H."/>
            <person name="Hubbard S.S."/>
            <person name="Banfield J.F."/>
        </authorList>
    </citation>
    <scope>NUCLEOTIDE SEQUENCE [LARGE SCALE GENOMIC DNA]</scope>
</reference>
<dbReference type="EC" id="2.6.1.42" evidence="14"/>
<dbReference type="UniPathway" id="UPA00047">
    <property type="reaction ID" value="UER00058"/>
</dbReference>
<evidence type="ECO:0000256" key="13">
    <source>
        <dbReference type="RuleBase" id="RU004516"/>
    </source>
</evidence>
<evidence type="ECO:0000256" key="5">
    <source>
        <dbReference type="ARBA" id="ARBA00009320"/>
    </source>
</evidence>
<dbReference type="PANTHER" id="PTHR42825:SF2">
    <property type="entry name" value="BRANCHED-CHAIN-AMINO-ACID AMINOTRANSFERASE 3, CHLOROPLASTIC-RELATED"/>
    <property type="match status" value="1"/>
</dbReference>
<comment type="pathway">
    <text evidence="4">Amino-acid biosynthesis; L-leucine biosynthesis; L-leucine from 3-methyl-2-oxobutanoate: step 4/4.</text>
</comment>
<dbReference type="InterPro" id="IPR033939">
    <property type="entry name" value="BCAT_family"/>
</dbReference>
<dbReference type="Proteomes" id="UP000178951">
    <property type="component" value="Unassembled WGS sequence"/>
</dbReference>
<evidence type="ECO:0000256" key="7">
    <source>
        <dbReference type="ARBA" id="ARBA00022679"/>
    </source>
</evidence>
<evidence type="ECO:0000313" key="15">
    <source>
        <dbReference type="EMBL" id="OGC35498.1"/>
    </source>
</evidence>
<dbReference type="EMBL" id="MEUF01000026">
    <property type="protein sequence ID" value="OGC35498.1"/>
    <property type="molecule type" value="Genomic_DNA"/>
</dbReference>
<evidence type="ECO:0000256" key="1">
    <source>
        <dbReference type="ARBA" id="ARBA00001933"/>
    </source>
</evidence>
<evidence type="ECO:0000256" key="6">
    <source>
        <dbReference type="ARBA" id="ARBA00022576"/>
    </source>
</evidence>
<dbReference type="STRING" id="1802583.A2311_04540"/>
<keyword evidence="14" id="KW-0028">Amino-acid biosynthesis</keyword>
<dbReference type="InterPro" id="IPR036038">
    <property type="entry name" value="Aminotransferase-like"/>
</dbReference>
<dbReference type="Pfam" id="PF01063">
    <property type="entry name" value="Aminotran_4"/>
    <property type="match status" value="1"/>
</dbReference>
<sequence length="492" mass="54762">MNLQVKRVDVSGANFIGLRGAGRMSKKTIGWMKGQGVRAVAHLEIDGQRKALPIRLDDLPESMLAHTLLTGFNRQSFVQPADMAAVSTKVEVLLTNQEFGDKVAARLIDEAAPADDIDWSKLPFDLNLPERTTMYVAKVRHTYDAKKNTVRGSWEAQNPDHSKCLFPFSDTLESPAAQNKHYGQLCFEGIKAFRTIDGRLVIFRLRENALRLQRSARRLGMTPASVEWYMEAIRQAVLANKDLIPPPGNMAAMYIRPVQIGSGKRLGVKEAGEETLMIFVSPVGPYYPNGFEPIKIRTPNSSIRRSGNGLTGRVKAAGNYVMGLIELIFAKKQGFNEILWIRNHNGQYYPEEVGTSNLFYVIDGELYTPELSDTILPGVTRDSIIKLARALGIKVHEGEMPLTEVLARATEVFSTGTAAVVTPVGSITHLKQEVIFNEGKVGWMTQLLYNALVALQEGRFDDPALDGISPDLLEEFKADWIFYLEQERQPAV</sequence>
<dbReference type="InterPro" id="IPR005786">
    <property type="entry name" value="B_amino_transII"/>
</dbReference>
<dbReference type="CDD" id="cd01557">
    <property type="entry name" value="BCAT_beta_family"/>
    <property type="match status" value="1"/>
</dbReference>
<gene>
    <name evidence="15" type="ORF">A2311_04540</name>
</gene>
<comment type="pathway">
    <text evidence="3">Amino-acid biosynthesis; L-valine biosynthesis; L-valine from pyruvate: step 4/4.</text>
</comment>
<evidence type="ECO:0000256" key="11">
    <source>
        <dbReference type="ARBA" id="ARBA00049229"/>
    </source>
</evidence>
<dbReference type="SUPFAM" id="SSF56752">
    <property type="entry name" value="D-aminoacid aminotransferase-like PLP-dependent enzymes"/>
    <property type="match status" value="1"/>
</dbReference>
<comment type="catalytic activity">
    <reaction evidence="10 14">
        <text>L-isoleucine + 2-oxoglutarate = (S)-3-methyl-2-oxopentanoate + L-glutamate</text>
        <dbReference type="Rhea" id="RHEA:24801"/>
        <dbReference type="ChEBI" id="CHEBI:16810"/>
        <dbReference type="ChEBI" id="CHEBI:29985"/>
        <dbReference type="ChEBI" id="CHEBI:35146"/>
        <dbReference type="ChEBI" id="CHEBI:58045"/>
        <dbReference type="EC" id="2.6.1.42"/>
    </reaction>
</comment>
<dbReference type="Gene3D" id="3.20.10.10">
    <property type="entry name" value="D-amino Acid Aminotransferase, subunit A, domain 2"/>
    <property type="match status" value="1"/>
</dbReference>
<dbReference type="PANTHER" id="PTHR42825">
    <property type="entry name" value="AMINO ACID AMINOTRANSFERASE"/>
    <property type="match status" value="1"/>
</dbReference>
<dbReference type="GO" id="GO:0009098">
    <property type="term" value="P:L-leucine biosynthetic process"/>
    <property type="evidence" value="ECO:0007669"/>
    <property type="project" value="UniProtKB-UniPathway"/>
</dbReference>
<accession>A0A1F4TS43</accession>
<dbReference type="InterPro" id="IPR018300">
    <property type="entry name" value="Aminotrans_IV_CS"/>
</dbReference>
<evidence type="ECO:0000256" key="4">
    <source>
        <dbReference type="ARBA" id="ARBA00005072"/>
    </source>
</evidence>
<proteinExistence type="inferred from homology"/>
<evidence type="ECO:0000256" key="3">
    <source>
        <dbReference type="ARBA" id="ARBA00004931"/>
    </source>
</evidence>
<evidence type="ECO:0000256" key="12">
    <source>
        <dbReference type="RuleBase" id="RU004106"/>
    </source>
</evidence>
<dbReference type="GO" id="GO:0052654">
    <property type="term" value="F:L-leucine-2-oxoglutarate transaminase activity"/>
    <property type="evidence" value="ECO:0007669"/>
    <property type="project" value="RHEA"/>
</dbReference>
<evidence type="ECO:0000256" key="14">
    <source>
        <dbReference type="RuleBase" id="RU004517"/>
    </source>
</evidence>
<dbReference type="InterPro" id="IPR001544">
    <property type="entry name" value="Aminotrans_IV"/>
</dbReference>
<dbReference type="PROSITE" id="PS00770">
    <property type="entry name" value="AA_TRANSFER_CLASS_4"/>
    <property type="match status" value="1"/>
</dbReference>
<dbReference type="GO" id="GO:0009099">
    <property type="term" value="P:L-valine biosynthetic process"/>
    <property type="evidence" value="ECO:0007669"/>
    <property type="project" value="UniProtKB-UniPathway"/>
</dbReference>
<dbReference type="UniPathway" id="UPA00048">
    <property type="reaction ID" value="UER00073"/>
</dbReference>
<evidence type="ECO:0000256" key="9">
    <source>
        <dbReference type="ARBA" id="ARBA00048212"/>
    </source>
</evidence>
<protein>
    <recommendedName>
        <fullName evidence="14">Branched-chain-amino-acid aminotransferase</fullName>
        <ecNumber evidence="14">2.6.1.42</ecNumber>
    </recommendedName>
</protein>